<evidence type="ECO:0000256" key="2">
    <source>
        <dbReference type="SAM" id="MobiDB-lite"/>
    </source>
</evidence>
<keyword evidence="5" id="KW-1185">Reference proteome</keyword>
<gene>
    <name evidence="4" type="primary">Hypp2237</name>
    <name evidence="4" type="ORF">BLAG_LOCUS16645</name>
</gene>
<dbReference type="GO" id="GO:0030246">
    <property type="term" value="F:carbohydrate binding"/>
    <property type="evidence" value="ECO:0007669"/>
    <property type="project" value="UniProtKB-KW"/>
</dbReference>
<keyword evidence="3" id="KW-0812">Transmembrane</keyword>
<evidence type="ECO:0000256" key="3">
    <source>
        <dbReference type="SAM" id="Phobius"/>
    </source>
</evidence>
<dbReference type="EMBL" id="OV696688">
    <property type="protein sequence ID" value="CAH1259292.1"/>
    <property type="molecule type" value="Genomic_DNA"/>
</dbReference>
<protein>
    <submittedName>
        <fullName evidence="4">Hypp2237 protein</fullName>
    </submittedName>
</protein>
<name>A0A8J9ZTN9_BRALA</name>
<organism evidence="4 5">
    <name type="scientific">Branchiostoma lanceolatum</name>
    <name type="common">Common lancelet</name>
    <name type="synonym">Amphioxus lanceolatum</name>
    <dbReference type="NCBI Taxonomy" id="7740"/>
    <lineage>
        <taxon>Eukaryota</taxon>
        <taxon>Metazoa</taxon>
        <taxon>Chordata</taxon>
        <taxon>Cephalochordata</taxon>
        <taxon>Leptocardii</taxon>
        <taxon>Amphioxiformes</taxon>
        <taxon>Branchiostomatidae</taxon>
        <taxon>Branchiostoma</taxon>
    </lineage>
</organism>
<keyword evidence="3" id="KW-0472">Membrane</keyword>
<feature type="transmembrane region" description="Helical" evidence="3">
    <location>
        <begin position="41"/>
        <end position="60"/>
    </location>
</feature>
<dbReference type="GO" id="GO:0005615">
    <property type="term" value="C:extracellular space"/>
    <property type="evidence" value="ECO:0007669"/>
    <property type="project" value="TreeGrafter"/>
</dbReference>
<dbReference type="PANTHER" id="PTHR24024:SF18">
    <property type="entry name" value="SHORT-CHAIN COLLAGEN C4-LIKE"/>
    <property type="match status" value="1"/>
</dbReference>
<sequence length="307" mass="33611">MNRNKRQRGRSRLMIKIQKKQGSRITSFSCSEKPGRTSQKGGRMLVVFTAMACAVAISVIDHKMRGYEAGIQGLKAQLDASNDAAVRSRRAADDDGMTPFRDEPVSRSVQHDFPGQGGALFTRWGREICGKSGDLDTVYTGVAGGSHYTKHGGGSNYLCLPTRNVSWDHYKDAAQTKNYLYGSEFQTHGQDGFFSTVNAEGIAAVADYDVPCAVCRAQIRTSTVMIPARTSCPNDWHMEYQGYLMSAHETHQGRTEFVCVDKNPDVAIGTYESKDGALFYLVEAQCGSLPCGPYIAGREIACVVCTK</sequence>
<dbReference type="Proteomes" id="UP000838412">
    <property type="component" value="Chromosome 3"/>
</dbReference>
<keyword evidence="1" id="KW-0430">Lectin</keyword>
<evidence type="ECO:0000256" key="1">
    <source>
        <dbReference type="ARBA" id="ARBA00022734"/>
    </source>
</evidence>
<feature type="region of interest" description="Disordered" evidence="2">
    <location>
        <begin position="89"/>
        <end position="112"/>
    </location>
</feature>
<reference evidence="4" key="1">
    <citation type="submission" date="2022-01" db="EMBL/GenBank/DDBJ databases">
        <authorList>
            <person name="Braso-Vives M."/>
        </authorList>
    </citation>
    <scope>NUCLEOTIDE SEQUENCE</scope>
</reference>
<dbReference type="AlphaFoldDB" id="A0A8J9ZTN9"/>
<dbReference type="PANTHER" id="PTHR24024">
    <property type="entry name" value="PULMONARY SURFACTANT-ASSOCIATED PROTEIN A"/>
    <property type="match status" value="1"/>
</dbReference>
<proteinExistence type="predicted"/>
<accession>A0A8J9ZTN9</accession>
<keyword evidence="3" id="KW-1133">Transmembrane helix</keyword>
<evidence type="ECO:0000313" key="4">
    <source>
        <dbReference type="EMBL" id="CAH1259292.1"/>
    </source>
</evidence>
<dbReference type="OrthoDB" id="6086925at2759"/>
<dbReference type="InterPro" id="IPR051077">
    <property type="entry name" value="Ca-dependent_lectin"/>
</dbReference>
<evidence type="ECO:0000313" key="5">
    <source>
        <dbReference type="Proteomes" id="UP000838412"/>
    </source>
</evidence>